<gene>
    <name evidence="2" type="ORF">CR513_27238</name>
</gene>
<reference evidence="2" key="1">
    <citation type="submission" date="2018-05" db="EMBL/GenBank/DDBJ databases">
        <title>Draft genome of Mucuna pruriens seed.</title>
        <authorList>
            <person name="Nnadi N.E."/>
            <person name="Vos R."/>
            <person name="Hasami M.H."/>
            <person name="Devisetty U.K."/>
            <person name="Aguiy J.C."/>
        </authorList>
    </citation>
    <scope>NUCLEOTIDE SEQUENCE [LARGE SCALE GENOMIC DNA]</scope>
    <source>
        <strain evidence="2">JCA_2017</strain>
    </source>
</reference>
<dbReference type="SUPFAM" id="SSF81383">
    <property type="entry name" value="F-box domain"/>
    <property type="match status" value="1"/>
</dbReference>
<dbReference type="OrthoDB" id="63379at2759"/>
<organism evidence="2 3">
    <name type="scientific">Mucuna pruriens</name>
    <name type="common">Velvet bean</name>
    <name type="synonym">Dolichos pruriens</name>
    <dbReference type="NCBI Taxonomy" id="157652"/>
    <lineage>
        <taxon>Eukaryota</taxon>
        <taxon>Viridiplantae</taxon>
        <taxon>Streptophyta</taxon>
        <taxon>Embryophyta</taxon>
        <taxon>Tracheophyta</taxon>
        <taxon>Spermatophyta</taxon>
        <taxon>Magnoliopsida</taxon>
        <taxon>eudicotyledons</taxon>
        <taxon>Gunneridae</taxon>
        <taxon>Pentapetalae</taxon>
        <taxon>rosids</taxon>
        <taxon>fabids</taxon>
        <taxon>Fabales</taxon>
        <taxon>Fabaceae</taxon>
        <taxon>Papilionoideae</taxon>
        <taxon>50 kb inversion clade</taxon>
        <taxon>NPAAA clade</taxon>
        <taxon>indigoferoid/millettioid clade</taxon>
        <taxon>Phaseoleae</taxon>
        <taxon>Mucuna</taxon>
    </lineage>
</organism>
<dbReference type="Gene3D" id="1.20.1280.50">
    <property type="match status" value="1"/>
</dbReference>
<proteinExistence type="predicted"/>
<dbReference type="PANTHER" id="PTHR39741">
    <property type="entry name" value="F-BOX DOMAIN CONTAINING PROTEIN, EXPRESSED"/>
    <property type="match status" value="1"/>
</dbReference>
<comment type="caution">
    <text evidence="2">The sequence shown here is derived from an EMBL/GenBank/DDBJ whole genome shotgun (WGS) entry which is preliminary data.</text>
</comment>
<evidence type="ECO:0000313" key="2">
    <source>
        <dbReference type="EMBL" id="RDX90859.1"/>
    </source>
</evidence>
<feature type="non-terminal residue" evidence="2">
    <location>
        <position position="393"/>
    </location>
</feature>
<dbReference type="InterPro" id="IPR001810">
    <property type="entry name" value="F-box_dom"/>
</dbReference>
<dbReference type="InterPro" id="IPR055336">
    <property type="entry name" value="At4g00755-like"/>
</dbReference>
<protein>
    <submittedName>
        <fullName evidence="2">F-box protein</fullName>
    </submittedName>
</protein>
<feature type="non-terminal residue" evidence="2">
    <location>
        <position position="1"/>
    </location>
</feature>
<dbReference type="EMBL" id="QJKJ01005266">
    <property type="protein sequence ID" value="RDX90859.1"/>
    <property type="molecule type" value="Genomic_DNA"/>
</dbReference>
<dbReference type="Pfam" id="PF12937">
    <property type="entry name" value="F-box-like"/>
    <property type="match status" value="1"/>
</dbReference>
<dbReference type="InterPro" id="IPR036047">
    <property type="entry name" value="F-box-like_dom_sf"/>
</dbReference>
<feature type="domain" description="F-box" evidence="1">
    <location>
        <begin position="59"/>
        <end position="99"/>
    </location>
</feature>
<dbReference type="AlphaFoldDB" id="A0A371GJX3"/>
<dbReference type="PANTHER" id="PTHR39741:SF2">
    <property type="entry name" value="F-BOX DOMAIN-CONTAINING PROTEIN"/>
    <property type="match status" value="1"/>
</dbReference>
<dbReference type="Proteomes" id="UP000257109">
    <property type="component" value="Unassembled WGS sequence"/>
</dbReference>
<evidence type="ECO:0000313" key="3">
    <source>
        <dbReference type="Proteomes" id="UP000257109"/>
    </source>
</evidence>
<sequence>VDSSSSATTNTICSGSKPNTIQLLPFPPRIKGPSHIFRSTLSLLKVKNKVDFIQLLGPDMSIKILTHLDDPCDLIRVSAVSSSWHRFVIEHGLCKQLCLKMFPDITDITRIIELENIIEPLGNTLDSYVNWECLKRNHKVFAFLATGLTPMSKSCISKAISASSTDNYPEESILNTLEFGDRTTERRASYWSSKGESDPSVPETLVYKLGSNMCLVTEIHVQPFRAFFQHGFPIYSAKAVRFRMGHPRSPIELESVVDNVTANQVLADNQFIWTYTSPEFPMLQENRLQKFKLPEPVLCIGGVLLVELISHVRVMGRPLLPAFDVKIHHPSGKCTLKYLPQTDCCKSSSTSSAGSDSSNPSRLRTITSSIMQTGVRQFILGALLGSGSVVVDD</sequence>
<evidence type="ECO:0000259" key="1">
    <source>
        <dbReference type="Pfam" id="PF12937"/>
    </source>
</evidence>
<accession>A0A371GJX3</accession>
<keyword evidence="3" id="KW-1185">Reference proteome</keyword>
<name>A0A371GJX3_MUCPR</name>
<dbReference type="STRING" id="157652.A0A371GJX3"/>